<keyword evidence="1" id="KW-0472">Membrane</keyword>
<evidence type="ECO:0008006" key="6">
    <source>
        <dbReference type="Google" id="ProtNLM"/>
    </source>
</evidence>
<feature type="transmembrane region" description="Helical" evidence="1">
    <location>
        <begin position="12"/>
        <end position="35"/>
    </location>
</feature>
<dbReference type="Proteomes" id="UP000260991">
    <property type="component" value="Unassembled WGS sequence"/>
</dbReference>
<name>A0A3E2W3F9_9FIRM</name>
<evidence type="ECO:0000313" key="3">
    <source>
        <dbReference type="EMBL" id="RGC18758.1"/>
    </source>
</evidence>
<dbReference type="Proteomes" id="UP000260733">
    <property type="component" value="Unassembled WGS sequence"/>
</dbReference>
<protein>
    <recommendedName>
        <fullName evidence="6">DUF3592 domain-containing protein</fullName>
    </recommendedName>
</protein>
<proteinExistence type="predicted"/>
<evidence type="ECO:0000313" key="2">
    <source>
        <dbReference type="EMBL" id="RGB90092.1"/>
    </source>
</evidence>
<gene>
    <name evidence="3" type="ORF">DW855_07905</name>
    <name evidence="2" type="ORF">DWZ46_11465</name>
</gene>
<sequence>MNRIKYAEQLYALISMCLGCAFIVFGLLSFIGILQPTSTSIVQSQRNIGIVFSVLGVAFLIAQAIFTALASAKKKSYYELISNGIKVNGIVEKVYMQKFLQYGKKSPYRVLYSYTYGGKIYHHKSHLLWDKPYMKETDSIAVYINDSEKSAIQL</sequence>
<reference evidence="4 5" key="1">
    <citation type="submission" date="2018-08" db="EMBL/GenBank/DDBJ databases">
        <title>A genome reference for cultivated species of the human gut microbiota.</title>
        <authorList>
            <person name="Zou Y."/>
            <person name="Xue W."/>
            <person name="Luo G."/>
        </authorList>
    </citation>
    <scope>NUCLEOTIDE SEQUENCE [LARGE SCALE GENOMIC DNA]</scope>
    <source>
        <strain evidence="2 5">AF32-8AC</strain>
        <strain evidence="3 4">AM37-13AC</strain>
    </source>
</reference>
<organism evidence="3 4">
    <name type="scientific">Faecalibacterium prausnitzii</name>
    <dbReference type="NCBI Taxonomy" id="853"/>
    <lineage>
        <taxon>Bacteria</taxon>
        <taxon>Bacillati</taxon>
        <taxon>Bacillota</taxon>
        <taxon>Clostridia</taxon>
        <taxon>Eubacteriales</taxon>
        <taxon>Oscillospiraceae</taxon>
        <taxon>Faecalibacterium</taxon>
    </lineage>
</organism>
<dbReference type="AlphaFoldDB" id="A0A3E2W3F9"/>
<dbReference type="EMBL" id="QVER01000015">
    <property type="protein sequence ID" value="RGB90092.1"/>
    <property type="molecule type" value="Genomic_DNA"/>
</dbReference>
<feature type="transmembrane region" description="Helical" evidence="1">
    <location>
        <begin position="47"/>
        <end position="70"/>
    </location>
</feature>
<accession>A0A3E2W3F9</accession>
<keyword evidence="1" id="KW-0812">Transmembrane</keyword>
<dbReference type="RefSeq" id="WP_117554235.1">
    <property type="nucleotide sequence ID" value="NZ_JAQCXY010000016.1"/>
</dbReference>
<evidence type="ECO:0000313" key="4">
    <source>
        <dbReference type="Proteomes" id="UP000260733"/>
    </source>
</evidence>
<evidence type="ECO:0000313" key="5">
    <source>
        <dbReference type="Proteomes" id="UP000260991"/>
    </source>
</evidence>
<comment type="caution">
    <text evidence="3">The sequence shown here is derived from an EMBL/GenBank/DDBJ whole genome shotgun (WGS) entry which is preliminary data.</text>
</comment>
<evidence type="ECO:0000256" key="1">
    <source>
        <dbReference type="SAM" id="Phobius"/>
    </source>
</evidence>
<dbReference type="EMBL" id="QVFB01000011">
    <property type="protein sequence ID" value="RGC18758.1"/>
    <property type="molecule type" value="Genomic_DNA"/>
</dbReference>
<keyword evidence="1" id="KW-1133">Transmembrane helix</keyword>